<dbReference type="GO" id="GO:0055074">
    <property type="term" value="P:calcium ion homeostasis"/>
    <property type="evidence" value="ECO:0007669"/>
    <property type="project" value="TreeGrafter"/>
</dbReference>
<keyword evidence="2" id="KW-1133">Transmembrane helix</keyword>
<name>G3P3R0_GASAC</name>
<dbReference type="GO" id="GO:0005789">
    <property type="term" value="C:endoplasmic reticulum membrane"/>
    <property type="evidence" value="ECO:0007669"/>
    <property type="project" value="TreeGrafter"/>
</dbReference>
<reference evidence="4" key="2">
    <citation type="submission" date="2025-08" db="UniProtKB">
        <authorList>
            <consortium name="Ensembl"/>
        </authorList>
    </citation>
    <scope>IDENTIFICATION</scope>
</reference>
<feature type="region of interest" description="Disordered" evidence="1">
    <location>
        <begin position="1"/>
        <end position="28"/>
    </location>
</feature>
<dbReference type="GO" id="GO:0005509">
    <property type="term" value="F:calcium ion binding"/>
    <property type="evidence" value="ECO:0007669"/>
    <property type="project" value="InterPro"/>
</dbReference>
<dbReference type="PANTHER" id="PTHR16213:SF78">
    <property type="entry name" value="SELENOPROTEIN N"/>
    <property type="match status" value="1"/>
</dbReference>
<feature type="transmembrane region" description="Helical" evidence="2">
    <location>
        <begin position="30"/>
        <end position="51"/>
    </location>
</feature>
<dbReference type="AlphaFoldDB" id="G3P3R0"/>
<feature type="domain" description="EF-hand" evidence="3">
    <location>
        <begin position="69"/>
        <end position="104"/>
    </location>
</feature>
<evidence type="ECO:0000259" key="3">
    <source>
        <dbReference type="PROSITE" id="PS50222"/>
    </source>
</evidence>
<dbReference type="Proteomes" id="UP000007635">
    <property type="component" value="Chromosome XV"/>
</dbReference>
<evidence type="ECO:0000313" key="5">
    <source>
        <dbReference type="Proteomes" id="UP000007635"/>
    </source>
</evidence>
<reference evidence="4 5" key="1">
    <citation type="journal article" date="2021" name="G3 (Bethesda)">
        <title>Improved contiguity of the threespine stickleback genome using long-read sequencing.</title>
        <authorList>
            <person name="Nath S."/>
            <person name="Shaw D.E."/>
            <person name="White M.A."/>
        </authorList>
    </citation>
    <scope>NUCLEOTIDE SEQUENCE [LARGE SCALE GENOMIC DNA]</scope>
    <source>
        <strain evidence="4 5">Lake Benthic</strain>
    </source>
</reference>
<accession>G3P3R0</accession>
<keyword evidence="2" id="KW-0812">Transmembrane</keyword>
<dbReference type="GeneTree" id="ENSGT00940000164027"/>
<organism evidence="4 5">
    <name type="scientific">Gasterosteus aculeatus aculeatus</name>
    <name type="common">three-spined stickleback</name>
    <dbReference type="NCBI Taxonomy" id="481459"/>
    <lineage>
        <taxon>Eukaryota</taxon>
        <taxon>Metazoa</taxon>
        <taxon>Chordata</taxon>
        <taxon>Craniata</taxon>
        <taxon>Vertebrata</taxon>
        <taxon>Euteleostomi</taxon>
        <taxon>Actinopterygii</taxon>
        <taxon>Neopterygii</taxon>
        <taxon>Teleostei</taxon>
        <taxon>Neoteleostei</taxon>
        <taxon>Acanthomorphata</taxon>
        <taxon>Eupercaria</taxon>
        <taxon>Perciformes</taxon>
        <taxon>Cottioidei</taxon>
        <taxon>Gasterosteales</taxon>
        <taxon>Gasterosteidae</taxon>
        <taxon>Gasterosteus</taxon>
    </lineage>
</organism>
<dbReference type="Bgee" id="ENSGACG00000009262">
    <property type="expression patterns" value="Expressed in embryo and 11 other cell types or tissues"/>
</dbReference>
<protein>
    <submittedName>
        <fullName evidence="4">Selenoprotein N</fullName>
    </submittedName>
</protein>
<evidence type="ECO:0000313" key="4">
    <source>
        <dbReference type="Ensembl" id="ENSGACP00000012233.2"/>
    </source>
</evidence>
<keyword evidence="5" id="KW-1185">Reference proteome</keyword>
<dbReference type="PROSITE" id="PS50222">
    <property type="entry name" value="EF_HAND_2"/>
    <property type="match status" value="1"/>
</dbReference>
<sequence length="539" mass="60684">MAADVDKTPPGNESNSSRRGGRRSPGRGSWVSRGVWTLLVVAAVPLLAYGIKHYQDAQLLQRHEESVRTLGAEGLFLFSSLDTNHDLYLSAEEFKPIVEKLTGITPPVDFEEEEIYDPDGETLTVEAKMQPLQLDSMTKSKDGFLGVSHSSLSGLRSWKSPAVPFSSFSAGQFRALLPPKNKVEVGDTWWVIPSELNIFTGYLPNNRYHPPSPKGKEVLIHSLLSMFHPRPFIKSRFAPQGAVACIRASSDFYYDIVFRIHAEFQLNDVPDFPFWFTPGKFTGNVVLSKDASHVRSFHLYVPNDRSLNVDMEWLYGASESSNMEVDIGYLPQLELQSTGPSTPSVIVDEKGDVIDRREGGGEPIQFVFEDIRWSSETSRQEADRRLEVALYPFKKVSYLPFSEAFEREIMNTCSGRTLRETVLESSPVLALLNQSFISSWSLVRELENMQADEQNLVLSEKARLHLENYNFPVEMMVALPNGTIIHHINANFFLDQTAMKPEEEGAPFSFSGGFEDPSTSTYINFLKEGLERAKEYLAQ</sequence>
<evidence type="ECO:0000256" key="2">
    <source>
        <dbReference type="SAM" id="Phobius"/>
    </source>
</evidence>
<evidence type="ECO:0000256" key="1">
    <source>
        <dbReference type="SAM" id="MobiDB-lite"/>
    </source>
</evidence>
<dbReference type="Ensembl" id="ENSGACT00000012257.2">
    <property type="protein sequence ID" value="ENSGACP00000012233.2"/>
    <property type="gene ID" value="ENSGACG00000009262.2"/>
</dbReference>
<reference evidence="4" key="3">
    <citation type="submission" date="2025-09" db="UniProtKB">
        <authorList>
            <consortium name="Ensembl"/>
        </authorList>
    </citation>
    <scope>IDENTIFICATION</scope>
</reference>
<dbReference type="GO" id="GO:0048741">
    <property type="term" value="P:skeletal muscle fiber development"/>
    <property type="evidence" value="ECO:0007669"/>
    <property type="project" value="TreeGrafter"/>
</dbReference>
<dbReference type="PANTHER" id="PTHR16213">
    <property type="entry name" value="SELENOPROTEIN N"/>
    <property type="match status" value="1"/>
</dbReference>
<proteinExistence type="predicted"/>
<keyword evidence="2" id="KW-0472">Membrane</keyword>
<dbReference type="InterPro" id="IPR002048">
    <property type="entry name" value="EF_hand_dom"/>
</dbReference>